<evidence type="ECO:0000256" key="1">
    <source>
        <dbReference type="ARBA" id="ARBA00022617"/>
    </source>
</evidence>
<protein>
    <recommendedName>
        <fullName evidence="5">Cytochrome c domain-containing protein</fullName>
    </recommendedName>
</protein>
<keyword evidence="7" id="KW-1185">Reference proteome</keyword>
<feature type="non-terminal residue" evidence="6">
    <location>
        <position position="1"/>
    </location>
</feature>
<evidence type="ECO:0000256" key="2">
    <source>
        <dbReference type="ARBA" id="ARBA00022723"/>
    </source>
</evidence>
<proteinExistence type="predicted"/>
<comment type="caution">
    <text evidence="6">The sequence shown here is derived from an EMBL/GenBank/DDBJ whole genome shotgun (WGS) entry which is preliminary data.</text>
</comment>
<name>A0A0P9CRD0_9CHLR</name>
<organism evidence="6 7">
    <name type="scientific">Kouleothrix aurantiaca</name>
    <dbReference type="NCBI Taxonomy" id="186479"/>
    <lineage>
        <taxon>Bacteria</taxon>
        <taxon>Bacillati</taxon>
        <taxon>Chloroflexota</taxon>
        <taxon>Chloroflexia</taxon>
        <taxon>Chloroflexales</taxon>
        <taxon>Roseiflexineae</taxon>
        <taxon>Roseiflexaceae</taxon>
        <taxon>Kouleothrix</taxon>
    </lineage>
</organism>
<dbReference type="GO" id="GO:0009055">
    <property type="term" value="F:electron transfer activity"/>
    <property type="evidence" value="ECO:0007669"/>
    <property type="project" value="InterPro"/>
</dbReference>
<evidence type="ECO:0000313" key="6">
    <source>
        <dbReference type="EMBL" id="KPV48559.1"/>
    </source>
</evidence>
<dbReference type="InterPro" id="IPR036909">
    <property type="entry name" value="Cyt_c-like_dom_sf"/>
</dbReference>
<evidence type="ECO:0000256" key="4">
    <source>
        <dbReference type="PROSITE-ProRule" id="PRU00433"/>
    </source>
</evidence>
<dbReference type="AlphaFoldDB" id="A0A0P9CRD0"/>
<dbReference type="GO" id="GO:0020037">
    <property type="term" value="F:heme binding"/>
    <property type="evidence" value="ECO:0007669"/>
    <property type="project" value="InterPro"/>
</dbReference>
<evidence type="ECO:0000259" key="5">
    <source>
        <dbReference type="PROSITE" id="PS51007"/>
    </source>
</evidence>
<feature type="domain" description="Cytochrome c" evidence="5">
    <location>
        <begin position="1"/>
        <end position="85"/>
    </location>
</feature>
<keyword evidence="3 4" id="KW-0408">Iron</keyword>
<sequence length="89" mass="9879">GAHSFVAVRDVIQRRCIQCHAAHPTDTQFTVAPAGVMFDQPEVIQRMAARIKERAVVSKTMPFGNKTNMTDEERALLGAWIDQGAKIDQ</sequence>
<evidence type="ECO:0000256" key="3">
    <source>
        <dbReference type="ARBA" id="ARBA00023004"/>
    </source>
</evidence>
<dbReference type="SUPFAM" id="SSF46626">
    <property type="entry name" value="Cytochrome c"/>
    <property type="match status" value="1"/>
</dbReference>
<keyword evidence="2 4" id="KW-0479">Metal-binding</keyword>
<gene>
    <name evidence="6" type="ORF">SE17_37430</name>
</gene>
<dbReference type="EMBL" id="LJCR01002560">
    <property type="protein sequence ID" value="KPV48559.1"/>
    <property type="molecule type" value="Genomic_DNA"/>
</dbReference>
<dbReference type="InterPro" id="IPR009056">
    <property type="entry name" value="Cyt_c-like_dom"/>
</dbReference>
<dbReference type="Proteomes" id="UP000050509">
    <property type="component" value="Unassembled WGS sequence"/>
</dbReference>
<reference evidence="6 7" key="1">
    <citation type="submission" date="2015-09" db="EMBL/GenBank/DDBJ databases">
        <title>Draft genome sequence of Kouleothrix aurantiaca JCM 19913.</title>
        <authorList>
            <person name="Hemp J."/>
        </authorList>
    </citation>
    <scope>NUCLEOTIDE SEQUENCE [LARGE SCALE GENOMIC DNA]</scope>
    <source>
        <strain evidence="6 7">COM-B</strain>
    </source>
</reference>
<dbReference type="GO" id="GO:0046872">
    <property type="term" value="F:metal ion binding"/>
    <property type="evidence" value="ECO:0007669"/>
    <property type="project" value="UniProtKB-KW"/>
</dbReference>
<dbReference type="PROSITE" id="PS51007">
    <property type="entry name" value="CYTC"/>
    <property type="match status" value="1"/>
</dbReference>
<keyword evidence="1 4" id="KW-0349">Heme</keyword>
<accession>A0A0P9CRD0</accession>
<evidence type="ECO:0000313" key="7">
    <source>
        <dbReference type="Proteomes" id="UP000050509"/>
    </source>
</evidence>